<dbReference type="PANTHER" id="PTHR19372:SF7">
    <property type="entry name" value="SULFITE OXIDASE, MITOCHONDRIAL"/>
    <property type="match status" value="1"/>
</dbReference>
<dbReference type="InterPro" id="IPR000572">
    <property type="entry name" value="OxRdtase_Mopterin-bd_dom"/>
</dbReference>
<dbReference type="InterPro" id="IPR014756">
    <property type="entry name" value="Ig_E-set"/>
</dbReference>
<name>A0A2R4WZG0_9EURY</name>
<feature type="domain" description="Oxidoreductase molybdopterin-binding" evidence="3">
    <location>
        <begin position="230"/>
        <end position="375"/>
    </location>
</feature>
<dbReference type="GO" id="GO:0006790">
    <property type="term" value="P:sulfur compound metabolic process"/>
    <property type="evidence" value="ECO:0007669"/>
    <property type="project" value="TreeGrafter"/>
</dbReference>
<dbReference type="GO" id="GO:0030151">
    <property type="term" value="F:molybdenum ion binding"/>
    <property type="evidence" value="ECO:0007669"/>
    <property type="project" value="InterPro"/>
</dbReference>
<feature type="transmembrane region" description="Helical" evidence="2">
    <location>
        <begin position="97"/>
        <end position="114"/>
    </location>
</feature>
<dbReference type="InterPro" id="IPR036374">
    <property type="entry name" value="OxRdtase_Mopterin-bd_sf"/>
</dbReference>
<organism evidence="5 6">
    <name type="scientific">Halococcoides cellulosivorans</name>
    <dbReference type="NCBI Taxonomy" id="1679096"/>
    <lineage>
        <taxon>Archaea</taxon>
        <taxon>Methanobacteriati</taxon>
        <taxon>Methanobacteriota</taxon>
        <taxon>Stenosarchaea group</taxon>
        <taxon>Halobacteria</taxon>
        <taxon>Halobacteriales</taxon>
        <taxon>Haloarculaceae</taxon>
        <taxon>Halococcoides</taxon>
    </lineage>
</organism>
<keyword evidence="6" id="KW-1185">Reference proteome</keyword>
<dbReference type="Gene3D" id="3.90.420.10">
    <property type="entry name" value="Oxidoreductase, molybdopterin-binding domain"/>
    <property type="match status" value="1"/>
</dbReference>
<protein>
    <submittedName>
        <fullName evidence="5">Sulfite oxidase</fullName>
    </submittedName>
</protein>
<feature type="region of interest" description="Disordered" evidence="1">
    <location>
        <begin position="482"/>
        <end position="507"/>
    </location>
</feature>
<dbReference type="GO" id="GO:0020037">
    <property type="term" value="F:heme binding"/>
    <property type="evidence" value="ECO:0007669"/>
    <property type="project" value="TreeGrafter"/>
</dbReference>
<dbReference type="Proteomes" id="UP000244727">
    <property type="component" value="Chromosome"/>
</dbReference>
<evidence type="ECO:0000256" key="1">
    <source>
        <dbReference type="SAM" id="MobiDB-lite"/>
    </source>
</evidence>
<evidence type="ECO:0000259" key="3">
    <source>
        <dbReference type="Pfam" id="PF00174"/>
    </source>
</evidence>
<accession>A0A2R4WZG0</accession>
<dbReference type="KEGG" id="harc:HARCEL1_03840"/>
<keyword evidence="2" id="KW-0472">Membrane</keyword>
<dbReference type="GO" id="GO:0043546">
    <property type="term" value="F:molybdopterin cofactor binding"/>
    <property type="evidence" value="ECO:0007669"/>
    <property type="project" value="TreeGrafter"/>
</dbReference>
<keyword evidence="2" id="KW-1133">Transmembrane helix</keyword>
<proteinExistence type="predicted"/>
<reference evidence="5 6" key="1">
    <citation type="submission" date="2018-04" db="EMBL/GenBank/DDBJ databases">
        <title>Halococcoides cellulosivorans gen. nov., sp. nov., an extremely halophilic cellulose-utilizing haloarchaeon from hypersaline lakes.</title>
        <authorList>
            <person name="Sorokin D.Y."/>
            <person name="Toshchakov S.V."/>
            <person name="Samarov N.I."/>
            <person name="Korzhenkov A."/>
            <person name="Kublanov I.V."/>
        </authorList>
    </citation>
    <scope>NUCLEOTIDE SEQUENCE [LARGE SCALE GENOMIC DNA]</scope>
    <source>
        <strain evidence="5 6">HArcel1</strain>
    </source>
</reference>
<gene>
    <name evidence="5" type="ORF">HARCEL1_03840</name>
</gene>
<feature type="domain" description="Moybdenum cofactor oxidoreductase dimerisation" evidence="4">
    <location>
        <begin position="400"/>
        <end position="487"/>
    </location>
</feature>
<evidence type="ECO:0000313" key="5">
    <source>
        <dbReference type="EMBL" id="AWB26905.1"/>
    </source>
</evidence>
<dbReference type="InterPro" id="IPR005066">
    <property type="entry name" value="MoCF_OxRdtse_dimer"/>
</dbReference>
<evidence type="ECO:0000256" key="2">
    <source>
        <dbReference type="SAM" id="Phobius"/>
    </source>
</evidence>
<dbReference type="GO" id="GO:0008482">
    <property type="term" value="F:sulfite oxidase activity"/>
    <property type="evidence" value="ECO:0007669"/>
    <property type="project" value="TreeGrafter"/>
</dbReference>
<dbReference type="PANTHER" id="PTHR19372">
    <property type="entry name" value="SULFITE REDUCTASE"/>
    <property type="match status" value="1"/>
</dbReference>
<dbReference type="SUPFAM" id="SSF56524">
    <property type="entry name" value="Oxidoreductase molybdopterin-binding domain"/>
    <property type="match status" value="1"/>
</dbReference>
<sequence>MPPNLSPGARDGTAVIAAIAAVAGSYAAVGRQPAFLVAPVERAISGAMPGQIVGFAIETFGSLGQEINFLMATALTIAVLSVLVRLAIPDEPSVRDALAVGVTGVGTWLLATGVTGAPLIAVAAALPAALVVAVGLTIRWGWPTDEEVSDSRRTVLAAVAGGGVGLTGYLVGQTRSTGDGSPDLVPGSNVDHDAIQASLAAAEDRELAYEGLDPLVSEDFYQVSIGAVDPDVDREAWSLSLTGEVDDPVEVDFQDILEMPAENRFVTLRCVSDPLNGEKHDNALWTGVPVTELLDQVEISSDCDCVMLHGADDYFVQFPLPALEESLLAYGMNGNALPRGHGAPLRALVPDRWGEVNTKWITEIEFLDTASAGYWEQRGWNGTGPVHPVAKLHTTRDRADGTRLLGGHAYAGTRGVSRVDVSIDGGDTWAEAELSESLDLPEDVIGPQSGAPHDAWRQWAYTYEPPSDEHVVEVRMVTADGTVQPRENPGLPNSGSFGWVREDLSGR</sequence>
<dbReference type="SUPFAM" id="SSF81296">
    <property type="entry name" value="E set domains"/>
    <property type="match status" value="1"/>
</dbReference>
<feature type="transmembrane region" description="Helical" evidence="2">
    <location>
        <begin position="12"/>
        <end position="29"/>
    </location>
</feature>
<dbReference type="Pfam" id="PF03404">
    <property type="entry name" value="Mo-co_dimer"/>
    <property type="match status" value="1"/>
</dbReference>
<dbReference type="GeneID" id="36511609"/>
<feature type="transmembrane region" description="Helical" evidence="2">
    <location>
        <begin position="154"/>
        <end position="172"/>
    </location>
</feature>
<dbReference type="RefSeq" id="WP_108381274.1">
    <property type="nucleotide sequence ID" value="NZ_CP028858.1"/>
</dbReference>
<evidence type="ECO:0000313" key="6">
    <source>
        <dbReference type="Proteomes" id="UP000244727"/>
    </source>
</evidence>
<evidence type="ECO:0000259" key="4">
    <source>
        <dbReference type="Pfam" id="PF03404"/>
    </source>
</evidence>
<keyword evidence="2" id="KW-0812">Transmembrane</keyword>
<feature type="transmembrane region" description="Helical" evidence="2">
    <location>
        <begin position="120"/>
        <end position="142"/>
    </location>
</feature>
<feature type="transmembrane region" description="Helical" evidence="2">
    <location>
        <begin position="69"/>
        <end position="88"/>
    </location>
</feature>
<dbReference type="AlphaFoldDB" id="A0A2R4WZG0"/>
<dbReference type="Gene3D" id="2.60.40.650">
    <property type="match status" value="1"/>
</dbReference>
<dbReference type="Pfam" id="PF00174">
    <property type="entry name" value="Oxidored_molyb"/>
    <property type="match status" value="1"/>
</dbReference>
<dbReference type="EMBL" id="CP028858">
    <property type="protein sequence ID" value="AWB26905.1"/>
    <property type="molecule type" value="Genomic_DNA"/>
</dbReference>